<dbReference type="AlphaFoldDB" id="A0A931NFJ0"/>
<proteinExistence type="predicted"/>
<dbReference type="EMBL" id="JAEDAK010000015">
    <property type="protein sequence ID" value="MBH9578837.1"/>
    <property type="molecule type" value="Genomic_DNA"/>
</dbReference>
<dbReference type="SUPFAM" id="SSF53335">
    <property type="entry name" value="S-adenosyl-L-methionine-dependent methyltransferases"/>
    <property type="match status" value="1"/>
</dbReference>
<sequence>MSLNPPDPRALARQARRLAKLGETPWLSQILAARMAERLDWIKLDAQTVVFWQGLLGGGQAALRARYPQAEILWAEPDAAEAAQHLLRAPWWQPWKRSADRVLAPEALPPGGAQMLWASLGLLGQAEPDALFRRWAQALAPQGYLLFSTLGPDSFKELRALYASQGWGAATPAWIDLHDLGDALLKAGFADPVMDQERITLTWADAETLWRELAALGGNLAPDRCAGLRTPRWKQRWLAAAAEHLRQSDGRLALTLEFVCGHALKAEPRVPGEASVSLSSLKDQLAQRRKS</sequence>
<keyword evidence="4" id="KW-1185">Reference proteome</keyword>
<reference evidence="3" key="1">
    <citation type="submission" date="2020-12" db="EMBL/GenBank/DDBJ databases">
        <title>The genome sequence of Inhella sp. 1Y17.</title>
        <authorList>
            <person name="Liu Y."/>
        </authorList>
    </citation>
    <scope>NUCLEOTIDE SEQUENCE</scope>
    <source>
        <strain evidence="3">1Y17</strain>
    </source>
</reference>
<dbReference type="RefSeq" id="WP_198112605.1">
    <property type="nucleotide sequence ID" value="NZ_JAEDAK010000015.1"/>
</dbReference>
<dbReference type="GO" id="GO:0008168">
    <property type="term" value="F:methyltransferase activity"/>
    <property type="evidence" value="ECO:0007669"/>
    <property type="project" value="UniProtKB-KW"/>
</dbReference>
<evidence type="ECO:0000256" key="1">
    <source>
        <dbReference type="ARBA" id="ARBA00022603"/>
    </source>
</evidence>
<dbReference type="PANTHER" id="PTHR13090:SF1">
    <property type="entry name" value="ARGININE-HYDROXYLASE NDUFAF5, MITOCHONDRIAL"/>
    <property type="match status" value="1"/>
</dbReference>
<keyword evidence="2" id="KW-0808">Transferase</keyword>
<evidence type="ECO:0000313" key="4">
    <source>
        <dbReference type="Proteomes" id="UP000613266"/>
    </source>
</evidence>
<dbReference type="GO" id="GO:0032259">
    <property type="term" value="P:methylation"/>
    <property type="evidence" value="ECO:0007669"/>
    <property type="project" value="UniProtKB-KW"/>
</dbReference>
<keyword evidence="1" id="KW-0489">Methyltransferase</keyword>
<organism evidence="3 4">
    <name type="scientific">Inhella proteolytica</name>
    <dbReference type="NCBI Taxonomy" id="2795029"/>
    <lineage>
        <taxon>Bacteria</taxon>
        <taxon>Pseudomonadati</taxon>
        <taxon>Pseudomonadota</taxon>
        <taxon>Betaproteobacteria</taxon>
        <taxon>Burkholderiales</taxon>
        <taxon>Sphaerotilaceae</taxon>
        <taxon>Inhella</taxon>
    </lineage>
</organism>
<dbReference type="Proteomes" id="UP000613266">
    <property type="component" value="Unassembled WGS sequence"/>
</dbReference>
<dbReference type="InterPro" id="IPR050602">
    <property type="entry name" value="Malonyl-ACP_OMT"/>
</dbReference>
<accession>A0A931NFJ0</accession>
<evidence type="ECO:0000313" key="3">
    <source>
        <dbReference type="EMBL" id="MBH9578837.1"/>
    </source>
</evidence>
<comment type="caution">
    <text evidence="3">The sequence shown here is derived from an EMBL/GenBank/DDBJ whole genome shotgun (WGS) entry which is preliminary data.</text>
</comment>
<dbReference type="Gene3D" id="3.40.50.150">
    <property type="entry name" value="Vaccinia Virus protein VP39"/>
    <property type="match status" value="1"/>
</dbReference>
<evidence type="ECO:0000256" key="2">
    <source>
        <dbReference type="ARBA" id="ARBA00022679"/>
    </source>
</evidence>
<protein>
    <submittedName>
        <fullName evidence="3">Biotin synthase</fullName>
    </submittedName>
</protein>
<dbReference type="PANTHER" id="PTHR13090">
    <property type="entry name" value="ARGININE-HYDROXYLASE NDUFAF5, MITOCHONDRIAL"/>
    <property type="match status" value="1"/>
</dbReference>
<name>A0A931NFJ0_9BURK</name>
<dbReference type="InterPro" id="IPR029063">
    <property type="entry name" value="SAM-dependent_MTases_sf"/>
</dbReference>
<gene>
    <name evidence="3" type="ORF">I7X39_18255</name>
</gene>